<dbReference type="STRING" id="1515612.SKP52_22255"/>
<reference evidence="2 3" key="1">
    <citation type="journal article" date="2015" name="Int. J. Syst. Evol. Microbiol.">
        <title>Description of Sphingopyxis fribergensis sp. nov. - a soil bacterium with the ability to degrade styrene and phenylacetic acid.</title>
        <authorList>
            <person name="Oelschlagel M."/>
            <person name="Ruckert C."/>
            <person name="Kalinowski J."/>
            <person name="Schmidt G."/>
            <person name="Schlomann M."/>
            <person name="Tischler D."/>
        </authorList>
    </citation>
    <scope>NUCLEOTIDE SEQUENCE [LARGE SCALE GENOMIC DNA]</scope>
    <source>
        <strain evidence="2 3">Kp5.2</strain>
    </source>
</reference>
<dbReference type="InterPro" id="IPR011104">
    <property type="entry name" value="Hpr_kin/Pase_C"/>
</dbReference>
<dbReference type="Proteomes" id="UP000030907">
    <property type="component" value="Chromosome"/>
</dbReference>
<evidence type="ECO:0000313" key="2">
    <source>
        <dbReference type="EMBL" id="AJA11300.1"/>
    </source>
</evidence>
<dbReference type="KEGG" id="sphk:SKP52_22255"/>
<dbReference type="GO" id="GO:0006109">
    <property type="term" value="P:regulation of carbohydrate metabolic process"/>
    <property type="evidence" value="ECO:0007669"/>
    <property type="project" value="InterPro"/>
</dbReference>
<accession>A0A0A7PMQ1</accession>
<dbReference type="HOGENOM" id="CLU_073290_2_0_5"/>
<evidence type="ECO:0000259" key="1">
    <source>
        <dbReference type="Pfam" id="PF07475"/>
    </source>
</evidence>
<protein>
    <recommendedName>
        <fullName evidence="1">HPr kinase/phosphorylase C-terminal domain-containing protein</fullName>
    </recommendedName>
</protein>
<proteinExistence type="predicted"/>
<dbReference type="GO" id="GO:0005524">
    <property type="term" value="F:ATP binding"/>
    <property type="evidence" value="ECO:0007669"/>
    <property type="project" value="InterPro"/>
</dbReference>
<dbReference type="Pfam" id="PF07475">
    <property type="entry name" value="Hpr_kinase_C"/>
    <property type="match status" value="1"/>
</dbReference>
<dbReference type="OrthoDB" id="3213869at2"/>
<evidence type="ECO:0000313" key="3">
    <source>
        <dbReference type="Proteomes" id="UP000030907"/>
    </source>
</evidence>
<keyword evidence="3" id="KW-1185">Reference proteome</keyword>
<dbReference type="InterPro" id="IPR027417">
    <property type="entry name" value="P-loop_NTPase"/>
</dbReference>
<dbReference type="Gene3D" id="3.40.50.300">
    <property type="entry name" value="P-loop containing nucleotide triphosphate hydrolases"/>
    <property type="match status" value="1"/>
</dbReference>
<dbReference type="SUPFAM" id="SSF53795">
    <property type="entry name" value="PEP carboxykinase-like"/>
    <property type="match status" value="1"/>
</dbReference>
<dbReference type="RefSeq" id="WP_052208729.1">
    <property type="nucleotide sequence ID" value="NZ_CP009122.1"/>
</dbReference>
<dbReference type="GO" id="GO:0000155">
    <property type="term" value="F:phosphorelay sensor kinase activity"/>
    <property type="evidence" value="ECO:0007669"/>
    <property type="project" value="InterPro"/>
</dbReference>
<feature type="domain" description="HPr kinase/phosphorylase C-terminal" evidence="1">
    <location>
        <begin position="113"/>
        <end position="181"/>
    </location>
</feature>
<sequence>MISGAFFYRLYGLIIRSDFWLEETDSCPAAAPDVQIAAADLSQYSLPFEGFRQFVVLPEGDLLRFRGVGAFLVRAGGREIAVDLDPAFDLRLLALPLLGPVIAILLHRLGYLVLHGSAVELDGEAAVFLGDKGAGKSTTAASLVAAGYPLIADDVVAVRLSGESTLVLAGFQAMKLDSHMEERFDPGAGHIIEPSDGLFTNGKIRFRLNRDNPRSPLPLGTIHVLDRGAANVFRPFAAVDSFQALIRFSYFPRLGTAAIERGESATLFAKAAALAGRASVGQLTVRNGLDWLPELASFLSHADRRDHALA</sequence>
<organism evidence="2 3">
    <name type="scientific">Sphingopyxis fribergensis</name>
    <dbReference type="NCBI Taxonomy" id="1515612"/>
    <lineage>
        <taxon>Bacteria</taxon>
        <taxon>Pseudomonadati</taxon>
        <taxon>Pseudomonadota</taxon>
        <taxon>Alphaproteobacteria</taxon>
        <taxon>Sphingomonadales</taxon>
        <taxon>Sphingomonadaceae</taxon>
        <taxon>Sphingopyxis</taxon>
    </lineage>
</organism>
<dbReference type="EMBL" id="CP009122">
    <property type="protein sequence ID" value="AJA11300.1"/>
    <property type="molecule type" value="Genomic_DNA"/>
</dbReference>
<name>A0A0A7PMQ1_9SPHN</name>
<gene>
    <name evidence="2" type="ORF">SKP52_22255</name>
</gene>
<dbReference type="AlphaFoldDB" id="A0A0A7PMQ1"/>